<proteinExistence type="predicted"/>
<dbReference type="EMBL" id="AZFZ01000075">
    <property type="protein sequence ID" value="KRM40687.1"/>
    <property type="molecule type" value="Genomic_DNA"/>
</dbReference>
<evidence type="ECO:0000313" key="2">
    <source>
        <dbReference type="EMBL" id="KRM40687.1"/>
    </source>
</evidence>
<protein>
    <recommendedName>
        <fullName evidence="1">RNA polymerase sigma-70 region 4 domain-containing protein</fullName>
    </recommendedName>
</protein>
<dbReference type="RefSeq" id="WP_054736282.1">
    <property type="nucleotide sequence ID" value="NZ_AZFZ01000075.1"/>
</dbReference>
<dbReference type="InterPro" id="IPR007630">
    <property type="entry name" value="RNA_pol_sigma70_r4"/>
</dbReference>
<dbReference type="PATRIC" id="fig|1423786.4.peg.2841"/>
<accession>A0A0R1YEM2</accession>
<gene>
    <name evidence="2" type="ORF">FD47_GL002707</name>
</gene>
<comment type="caution">
    <text evidence="2">The sequence shown here is derived from an EMBL/GenBank/DDBJ whole genome shotgun (WGS) entry which is preliminary data.</text>
</comment>
<name>A0A0R1YEM2_9LACO</name>
<dbReference type="AlphaFoldDB" id="A0A0R1YEM2"/>
<reference evidence="2 3" key="1">
    <citation type="journal article" date="2015" name="Genome Announc.">
        <title>Expanding the biotechnology potential of lactobacilli through comparative genomics of 213 strains and associated genera.</title>
        <authorList>
            <person name="Sun Z."/>
            <person name="Harris H.M."/>
            <person name="McCann A."/>
            <person name="Guo C."/>
            <person name="Argimon S."/>
            <person name="Zhang W."/>
            <person name="Yang X."/>
            <person name="Jeffery I.B."/>
            <person name="Cooney J.C."/>
            <person name="Kagawa T.F."/>
            <person name="Liu W."/>
            <person name="Song Y."/>
            <person name="Salvetti E."/>
            <person name="Wrobel A."/>
            <person name="Rasinkangas P."/>
            <person name="Parkhill J."/>
            <person name="Rea M.C."/>
            <person name="O'Sullivan O."/>
            <person name="Ritari J."/>
            <person name="Douillard F.P."/>
            <person name="Paul Ross R."/>
            <person name="Yang R."/>
            <person name="Briner A.E."/>
            <person name="Felis G.E."/>
            <person name="de Vos W.M."/>
            <person name="Barrangou R."/>
            <person name="Klaenhammer T.R."/>
            <person name="Caufield P.W."/>
            <person name="Cui Y."/>
            <person name="Zhang H."/>
            <person name="O'Toole P.W."/>
        </authorList>
    </citation>
    <scope>NUCLEOTIDE SEQUENCE [LARGE SCALE GENOMIC DNA]</scope>
    <source>
        <strain evidence="2 3">DSM 18390</strain>
    </source>
</reference>
<dbReference type="Proteomes" id="UP000051010">
    <property type="component" value="Unassembled WGS sequence"/>
</dbReference>
<dbReference type="Pfam" id="PF04545">
    <property type="entry name" value="Sigma70_r4"/>
    <property type="match status" value="1"/>
</dbReference>
<organism evidence="2 3">
    <name type="scientific">Lentilactobacillus parafarraginis DSM 18390 = JCM 14109</name>
    <dbReference type="NCBI Taxonomy" id="1423786"/>
    <lineage>
        <taxon>Bacteria</taxon>
        <taxon>Bacillati</taxon>
        <taxon>Bacillota</taxon>
        <taxon>Bacilli</taxon>
        <taxon>Lactobacillales</taxon>
        <taxon>Lactobacillaceae</taxon>
        <taxon>Lentilactobacillus</taxon>
    </lineage>
</organism>
<feature type="domain" description="RNA polymerase sigma-70 region 4" evidence="1">
    <location>
        <begin position="51"/>
        <end position="87"/>
    </location>
</feature>
<sequence length="99" mass="10711">MSKLSADLIQAVHAVEAKYGSTSKAPYGCPELQACHQIVLKMAGSPEGDVHRQIIVIRRLMKRELTHEAIALKLGLSLSTVNKRIRQIGAGEGHEIAGN</sequence>
<dbReference type="GO" id="GO:0006352">
    <property type="term" value="P:DNA-templated transcription initiation"/>
    <property type="evidence" value="ECO:0007669"/>
    <property type="project" value="InterPro"/>
</dbReference>
<dbReference type="GO" id="GO:0003700">
    <property type="term" value="F:DNA-binding transcription factor activity"/>
    <property type="evidence" value="ECO:0007669"/>
    <property type="project" value="InterPro"/>
</dbReference>
<evidence type="ECO:0000313" key="3">
    <source>
        <dbReference type="Proteomes" id="UP000051010"/>
    </source>
</evidence>
<evidence type="ECO:0000259" key="1">
    <source>
        <dbReference type="Pfam" id="PF04545"/>
    </source>
</evidence>